<reference evidence="4" key="1">
    <citation type="submission" date="2016-06" db="UniProtKB">
        <authorList>
            <consortium name="WormBaseParasite"/>
        </authorList>
    </citation>
    <scope>IDENTIFICATION</scope>
</reference>
<dbReference type="WBParaSite" id="TCNE_0000818001-mRNA-1">
    <property type="protein sequence ID" value="TCNE_0000818001-mRNA-1"/>
    <property type="gene ID" value="TCNE_0000818001"/>
</dbReference>
<keyword evidence="1" id="KW-0175">Coiled coil</keyword>
<dbReference type="EMBL" id="UYWY01019842">
    <property type="protein sequence ID" value="VDM39501.1"/>
    <property type="molecule type" value="Genomic_DNA"/>
</dbReference>
<dbReference type="Proteomes" id="UP000050794">
    <property type="component" value="Unassembled WGS sequence"/>
</dbReference>
<proteinExistence type="predicted"/>
<reference evidence="2 3" key="2">
    <citation type="submission" date="2018-11" db="EMBL/GenBank/DDBJ databases">
        <authorList>
            <consortium name="Pathogen Informatics"/>
        </authorList>
    </citation>
    <scope>NUCLEOTIDE SEQUENCE [LARGE SCALE GENOMIC DNA]</scope>
</reference>
<dbReference type="AlphaFoldDB" id="A0A183UI60"/>
<protein>
    <submittedName>
        <fullName evidence="4">Dynactin domain-containing protein</fullName>
    </submittedName>
</protein>
<keyword evidence="3" id="KW-1185">Reference proteome</keyword>
<evidence type="ECO:0000313" key="3">
    <source>
        <dbReference type="Proteomes" id="UP000050794"/>
    </source>
</evidence>
<name>A0A183UI60_TOXCA</name>
<feature type="coiled-coil region" evidence="1">
    <location>
        <begin position="12"/>
        <end position="39"/>
    </location>
</feature>
<evidence type="ECO:0000256" key="1">
    <source>
        <dbReference type="SAM" id="Coils"/>
    </source>
</evidence>
<accession>A0A183UI60</accession>
<gene>
    <name evidence="2" type="ORF">TCNE_LOCUS8180</name>
</gene>
<evidence type="ECO:0000313" key="4">
    <source>
        <dbReference type="WBParaSite" id="TCNE_0000818001-mRNA-1"/>
    </source>
</evidence>
<evidence type="ECO:0000313" key="2">
    <source>
        <dbReference type="EMBL" id="VDM39501.1"/>
    </source>
</evidence>
<organism evidence="3 4">
    <name type="scientific">Toxocara canis</name>
    <name type="common">Canine roundworm</name>
    <dbReference type="NCBI Taxonomy" id="6265"/>
    <lineage>
        <taxon>Eukaryota</taxon>
        <taxon>Metazoa</taxon>
        <taxon>Ecdysozoa</taxon>
        <taxon>Nematoda</taxon>
        <taxon>Chromadorea</taxon>
        <taxon>Rhabditida</taxon>
        <taxon>Spirurina</taxon>
        <taxon>Ascaridomorpha</taxon>
        <taxon>Ascaridoidea</taxon>
        <taxon>Toxocaridae</taxon>
        <taxon>Toxocara</taxon>
    </lineage>
</organism>
<sequence length="219" mass="24298">MIDSEDLRAILEAQEERQHQVLKAVLETAKQQQQALLEQVGRIFSAIGPTASPASAAEFVTNSLSTRLPEFIYDPDNGDADIRTLAPRKMEDNPQTTLKQLSFEIQQFLNIRRDAKLLGSPPSLFQPEVNAADGLPSVLVLVQFSTIHLLCSLYVFIKASILRPDSTYQQLGGVTTSRRDQKTRGFQDCVIDPESCEFGCNLESSKIFKLEISFPAAPV</sequence>